<name>A0A4U1B3V8_9GAMM</name>
<dbReference type="PIRSF" id="PIRSF004557">
    <property type="entry name" value="SecY"/>
    <property type="match status" value="1"/>
</dbReference>
<feature type="transmembrane region" description="Helical" evidence="10">
    <location>
        <begin position="149"/>
        <end position="170"/>
    </location>
</feature>
<dbReference type="PROSITE" id="PS00756">
    <property type="entry name" value="SECY_2"/>
    <property type="match status" value="1"/>
</dbReference>
<dbReference type="InterPro" id="IPR030659">
    <property type="entry name" value="SecY_CS"/>
</dbReference>
<keyword evidence="3 10" id="KW-0813">Transport</keyword>
<dbReference type="FunFam" id="1.10.3370.10:FF:000001">
    <property type="entry name" value="Preprotein translocase subunit SecY"/>
    <property type="match status" value="1"/>
</dbReference>
<dbReference type="Proteomes" id="UP000307999">
    <property type="component" value="Unassembled WGS sequence"/>
</dbReference>
<dbReference type="GO" id="GO:0005886">
    <property type="term" value="C:plasma membrane"/>
    <property type="evidence" value="ECO:0007669"/>
    <property type="project" value="UniProtKB-SubCell"/>
</dbReference>
<feature type="transmembrane region" description="Helical" evidence="10">
    <location>
        <begin position="371"/>
        <end position="391"/>
    </location>
</feature>
<feature type="transmembrane region" description="Helical" evidence="10">
    <location>
        <begin position="21"/>
        <end position="42"/>
    </location>
</feature>
<dbReference type="GO" id="GO:0065002">
    <property type="term" value="P:intracellular protein transmembrane transport"/>
    <property type="evidence" value="ECO:0007669"/>
    <property type="project" value="UniProtKB-UniRule"/>
</dbReference>
<dbReference type="InterPro" id="IPR002208">
    <property type="entry name" value="SecY/SEC61-alpha"/>
</dbReference>
<dbReference type="Pfam" id="PF00344">
    <property type="entry name" value="SecY"/>
    <property type="match status" value="1"/>
</dbReference>
<evidence type="ECO:0000256" key="4">
    <source>
        <dbReference type="ARBA" id="ARBA00022692"/>
    </source>
</evidence>
<dbReference type="GO" id="GO:0006605">
    <property type="term" value="P:protein targeting"/>
    <property type="evidence" value="ECO:0007669"/>
    <property type="project" value="UniProtKB-UniRule"/>
</dbReference>
<comment type="similarity">
    <text evidence="2 10 11">Belongs to the SecY/SEC61-alpha family.</text>
</comment>
<dbReference type="GO" id="GO:0043952">
    <property type="term" value="P:protein transport by the Sec complex"/>
    <property type="evidence" value="ECO:0007669"/>
    <property type="project" value="UniProtKB-UniRule"/>
</dbReference>
<evidence type="ECO:0000313" key="12">
    <source>
        <dbReference type="EMBL" id="TKB43947.1"/>
    </source>
</evidence>
<evidence type="ECO:0000256" key="7">
    <source>
        <dbReference type="ARBA" id="ARBA00023010"/>
    </source>
</evidence>
<proteinExistence type="inferred from homology"/>
<dbReference type="PRINTS" id="PR00303">
    <property type="entry name" value="SECYTRNLCASE"/>
</dbReference>
<dbReference type="OrthoDB" id="9809248at2"/>
<dbReference type="InterPro" id="IPR023201">
    <property type="entry name" value="SecY_dom_sf"/>
</dbReference>
<keyword evidence="8 10" id="KW-0472">Membrane</keyword>
<feature type="transmembrane region" description="Helical" evidence="10">
    <location>
        <begin position="73"/>
        <end position="97"/>
    </location>
</feature>
<evidence type="ECO:0000256" key="1">
    <source>
        <dbReference type="ARBA" id="ARBA00004141"/>
    </source>
</evidence>
<dbReference type="SUPFAM" id="SSF103491">
    <property type="entry name" value="Preprotein translocase SecY subunit"/>
    <property type="match status" value="1"/>
</dbReference>
<dbReference type="NCBIfam" id="TIGR00967">
    <property type="entry name" value="3a0501s007"/>
    <property type="match status" value="1"/>
</dbReference>
<protein>
    <recommendedName>
        <fullName evidence="9 10">Protein translocase subunit SecY</fullName>
    </recommendedName>
</protein>
<reference evidence="12 13" key="1">
    <citation type="submission" date="2019-04" db="EMBL/GenBank/DDBJ databases">
        <title>Thalassotalea guangxiensis sp. nov., isolated from sediment of the coastal wetland.</title>
        <authorList>
            <person name="Zheng S."/>
            <person name="Zhang D."/>
        </authorList>
    </citation>
    <scope>NUCLEOTIDE SEQUENCE [LARGE SCALE GENOMIC DNA]</scope>
    <source>
        <strain evidence="12 13">ZS-4</strain>
    </source>
</reference>
<keyword evidence="7 10" id="KW-0811">Translocation</keyword>
<dbReference type="AlphaFoldDB" id="A0A4U1B3V8"/>
<comment type="function">
    <text evidence="10">The central subunit of the protein translocation channel SecYEG. Consists of two halves formed by TMs 1-5 and 6-10. These two domains form a lateral gate at the front which open onto the bilayer between TMs 2 and 7, and are clamped together by SecE at the back. The channel is closed by both a pore ring composed of hydrophobic SecY resides and a short helix (helix 2A) on the extracellular side of the membrane which forms a plug. The plug probably moves laterally to allow the channel to open. The ring and the pore may move independently.</text>
</comment>
<feature type="transmembrane region" description="Helical" evidence="10">
    <location>
        <begin position="314"/>
        <end position="335"/>
    </location>
</feature>
<gene>
    <name evidence="10 12" type="primary">secY</name>
    <name evidence="12" type="ORF">E8M12_13295</name>
</gene>
<feature type="transmembrane region" description="Helical" evidence="10">
    <location>
        <begin position="397"/>
        <end position="416"/>
    </location>
</feature>
<feature type="transmembrane region" description="Helical" evidence="10">
    <location>
        <begin position="270"/>
        <end position="291"/>
    </location>
</feature>
<dbReference type="EMBL" id="SWDB01000032">
    <property type="protein sequence ID" value="TKB43947.1"/>
    <property type="molecule type" value="Genomic_DNA"/>
</dbReference>
<evidence type="ECO:0000256" key="3">
    <source>
        <dbReference type="ARBA" id="ARBA00022448"/>
    </source>
</evidence>
<comment type="subcellular location">
    <subcellularLocation>
        <location evidence="10">Cell membrane</location>
        <topology evidence="10">Multi-pass membrane protein</topology>
    </subcellularLocation>
    <subcellularLocation>
        <location evidence="1">Membrane</location>
        <topology evidence="1">Multi-pass membrane protein</topology>
    </subcellularLocation>
</comment>
<keyword evidence="13" id="KW-1185">Reference proteome</keyword>
<evidence type="ECO:0000256" key="2">
    <source>
        <dbReference type="ARBA" id="ARBA00005751"/>
    </source>
</evidence>
<feature type="transmembrane region" description="Helical" evidence="10">
    <location>
        <begin position="211"/>
        <end position="233"/>
    </location>
</feature>
<evidence type="ECO:0000256" key="10">
    <source>
        <dbReference type="HAMAP-Rule" id="MF_01465"/>
    </source>
</evidence>
<feature type="transmembrane region" description="Helical" evidence="10">
    <location>
        <begin position="182"/>
        <end position="199"/>
    </location>
</feature>
<keyword evidence="4 10" id="KW-0812">Transmembrane</keyword>
<dbReference type="InterPro" id="IPR026593">
    <property type="entry name" value="SecY"/>
</dbReference>
<accession>A0A4U1B3V8</accession>
<comment type="subunit">
    <text evidence="10">Component of the Sec protein translocase complex. Heterotrimer consisting of SecY, SecE and SecG subunits. The heterotrimers can form oligomers, although 1 heterotrimer is thought to be able to translocate proteins. Interacts with the ribosome. Interacts with SecDF, and other proteins may be involved. Interacts with SecA.</text>
</comment>
<keyword evidence="10" id="KW-1003">Cell membrane</keyword>
<sequence>MATPGMDSKAQGGLSELKQRLLFVLGAIIVFRLGSFVPIPGIDAAVLAQLFEQQKGTIAEMFNMFSGGALERASVLALGIMPYISASIIMQISTHIVPSMQELKKEGEAGRRKISQYTRYGTLLLATVQSFAIANGLPGMMPGLVINPGPGFIFTAMVSLVTGTMFLMWLGEQITERGIGNGISILIFAGIVAGLPSAVGQTAEMARQGDLHLLALLIIGAVVFLVTFFVVFVERGQRRIVVNYAKRQQGRKVFAAQSTHLPLKVNMAGVIPPIFASSIILFPGTIASWFGQGEGGMADILQEVSLAMSPGQPLYVMLYAAAIIFFCFFYTALVFNPRETADNLKKSGAFIPGIRPGEQTSRYIDKVMTRLTLAGALYITIICLVPEFMMMFWNVQFYFGGTSLLIIVVVIMDFMAQVQTHLMSHQYDNVLKKANLKGYGR</sequence>
<dbReference type="PANTHER" id="PTHR10906">
    <property type="entry name" value="SECY/SEC61-ALPHA FAMILY MEMBER"/>
    <property type="match status" value="1"/>
</dbReference>
<evidence type="ECO:0000313" key="13">
    <source>
        <dbReference type="Proteomes" id="UP000307999"/>
    </source>
</evidence>
<evidence type="ECO:0000256" key="6">
    <source>
        <dbReference type="ARBA" id="ARBA00022989"/>
    </source>
</evidence>
<dbReference type="HAMAP" id="MF_01465">
    <property type="entry name" value="SecY"/>
    <property type="match status" value="1"/>
</dbReference>
<comment type="caution">
    <text evidence="12">The sequence shown here is derived from an EMBL/GenBank/DDBJ whole genome shotgun (WGS) entry which is preliminary data.</text>
</comment>
<dbReference type="Gene3D" id="1.10.3370.10">
    <property type="entry name" value="SecY subunit domain"/>
    <property type="match status" value="1"/>
</dbReference>
<feature type="transmembrane region" description="Helical" evidence="10">
    <location>
        <begin position="117"/>
        <end position="137"/>
    </location>
</feature>
<evidence type="ECO:0000256" key="9">
    <source>
        <dbReference type="ARBA" id="ARBA00039733"/>
    </source>
</evidence>
<evidence type="ECO:0000256" key="8">
    <source>
        <dbReference type="ARBA" id="ARBA00023136"/>
    </source>
</evidence>
<evidence type="ECO:0000256" key="11">
    <source>
        <dbReference type="RuleBase" id="RU004349"/>
    </source>
</evidence>
<keyword evidence="5 10" id="KW-0653">Protein transport</keyword>
<organism evidence="12 13">
    <name type="scientific">Thalassotalea mangrovi</name>
    <dbReference type="NCBI Taxonomy" id="2572245"/>
    <lineage>
        <taxon>Bacteria</taxon>
        <taxon>Pseudomonadati</taxon>
        <taxon>Pseudomonadota</taxon>
        <taxon>Gammaproteobacteria</taxon>
        <taxon>Alteromonadales</taxon>
        <taxon>Colwelliaceae</taxon>
        <taxon>Thalassotalea</taxon>
    </lineage>
</organism>
<keyword evidence="6 10" id="KW-1133">Transmembrane helix</keyword>
<dbReference type="RefSeq" id="WP_136736750.1">
    <property type="nucleotide sequence ID" value="NZ_SWDB01000032.1"/>
</dbReference>
<evidence type="ECO:0000256" key="5">
    <source>
        <dbReference type="ARBA" id="ARBA00022927"/>
    </source>
</evidence>